<organism evidence="3">
    <name type="scientific">candidate division WOR-3 bacterium</name>
    <dbReference type="NCBI Taxonomy" id="2052148"/>
    <lineage>
        <taxon>Bacteria</taxon>
        <taxon>Bacteria division WOR-3</taxon>
    </lineage>
</organism>
<dbReference type="GO" id="GO:0051607">
    <property type="term" value="P:defense response to virus"/>
    <property type="evidence" value="ECO:0007669"/>
    <property type="project" value="UniProtKB-KW"/>
</dbReference>
<dbReference type="Gene3D" id="3.30.70.1890">
    <property type="match status" value="1"/>
</dbReference>
<evidence type="ECO:0000259" key="2">
    <source>
        <dbReference type="Pfam" id="PF01881"/>
    </source>
</evidence>
<sequence>MRLKLSFQGEVEERDEWVRERFISFLKKAFQSASEERYKNLFSAKKVRPYVYAPFFGSEFEKSRIGPDLSFIFSSGDYEIISTFWNGIIILKERRSDYIEINGKKFILKNINLLPNKRITSKRVIFKTIGTSILTDPSSAPDDFKNWFIIPEKENLERFNSVLCERVRQKYEIIKSRKIEPDLRFTLLADYPIKETVIPLFKGYVRGFRGYFLLEGSPEILNFLYDYGFGVRTGQGFGLLDVIKQL</sequence>
<dbReference type="PANTHER" id="PTHR36984">
    <property type="entry name" value="CRISPR-ASSOCIATED ENDORIBONUCLEASE CAS6 1"/>
    <property type="match status" value="1"/>
</dbReference>
<proteinExistence type="predicted"/>
<feature type="domain" description="CRISPR associated protein Cas6 C-terminal" evidence="2">
    <location>
        <begin position="115"/>
        <end position="242"/>
    </location>
</feature>
<dbReference type="AlphaFoldDB" id="A0A7C3UPU7"/>
<accession>A0A7C3UPU7</accession>
<comment type="caution">
    <text evidence="3">The sequence shown here is derived from an EMBL/GenBank/DDBJ whole genome shotgun (WGS) entry which is preliminary data.</text>
</comment>
<dbReference type="InterPro" id="IPR049435">
    <property type="entry name" value="Cas_Cas6_C"/>
</dbReference>
<evidence type="ECO:0000256" key="1">
    <source>
        <dbReference type="ARBA" id="ARBA00023118"/>
    </source>
</evidence>
<dbReference type="EMBL" id="DTMQ01000037">
    <property type="protein sequence ID" value="HGE99503.1"/>
    <property type="molecule type" value="Genomic_DNA"/>
</dbReference>
<dbReference type="InterPro" id="IPR045747">
    <property type="entry name" value="CRISPR-assoc_prot_Cas6_N_sf"/>
</dbReference>
<keyword evidence="1" id="KW-0051">Antiviral defense</keyword>
<dbReference type="InterPro" id="IPR010156">
    <property type="entry name" value="CRISPR-assoc_prot_Cas6"/>
</dbReference>
<evidence type="ECO:0000313" key="3">
    <source>
        <dbReference type="EMBL" id="HGE99503.1"/>
    </source>
</evidence>
<reference evidence="3" key="1">
    <citation type="journal article" date="2020" name="mSystems">
        <title>Genome- and Community-Level Interaction Insights into Carbon Utilization and Element Cycling Functions of Hydrothermarchaeota in Hydrothermal Sediment.</title>
        <authorList>
            <person name="Zhou Z."/>
            <person name="Liu Y."/>
            <person name="Xu W."/>
            <person name="Pan J."/>
            <person name="Luo Z.H."/>
            <person name="Li M."/>
        </authorList>
    </citation>
    <scope>NUCLEOTIDE SEQUENCE [LARGE SCALE GENOMIC DNA]</scope>
    <source>
        <strain evidence="3">SpSt-906</strain>
    </source>
</reference>
<name>A0A7C3UPU7_UNCW3</name>
<dbReference type="Pfam" id="PF01881">
    <property type="entry name" value="Cas_Cas6_C"/>
    <property type="match status" value="1"/>
</dbReference>
<dbReference type="CDD" id="cd21140">
    <property type="entry name" value="Cas6_I-like"/>
    <property type="match status" value="1"/>
</dbReference>
<dbReference type="GO" id="GO:0016788">
    <property type="term" value="F:hydrolase activity, acting on ester bonds"/>
    <property type="evidence" value="ECO:0007669"/>
    <property type="project" value="InterPro"/>
</dbReference>
<dbReference type="NCBIfam" id="TIGR01877">
    <property type="entry name" value="cas_cas6"/>
    <property type="match status" value="1"/>
</dbReference>
<gene>
    <name evidence="3" type="primary">cas6</name>
    <name evidence="3" type="ORF">ENX07_05475</name>
</gene>
<dbReference type="PANTHER" id="PTHR36984:SF3">
    <property type="entry name" value="CRISPR-ASSOCIATED ENDORIBONUCLEASE CAS6"/>
    <property type="match status" value="1"/>
</dbReference>
<protein>
    <submittedName>
        <fullName evidence="3">CRISPR-associated endoribonuclease Cas6</fullName>
    </submittedName>
</protein>
<dbReference type="Gene3D" id="3.30.70.1900">
    <property type="match status" value="1"/>
</dbReference>